<dbReference type="GO" id="GO:0001682">
    <property type="term" value="P:tRNA 5'-leader removal"/>
    <property type="evidence" value="ECO:0007669"/>
    <property type="project" value="UniProtKB-UniRule"/>
</dbReference>
<comment type="catalytic activity">
    <reaction evidence="7">
        <text>Endonucleolytic cleavage of RNA, removing 5'-extranucleotides from tRNA precursor.</text>
        <dbReference type="EC" id="3.1.26.5"/>
    </reaction>
</comment>
<dbReference type="Pfam" id="PF00825">
    <property type="entry name" value="Ribonuclease_P"/>
    <property type="match status" value="1"/>
</dbReference>
<evidence type="ECO:0000256" key="6">
    <source>
        <dbReference type="ARBA" id="ARBA00022884"/>
    </source>
</evidence>
<comment type="subunit">
    <text evidence="7">Consists of a catalytic RNA component (M1 or rnpB) and a protein subunit.</text>
</comment>
<evidence type="ECO:0000256" key="4">
    <source>
        <dbReference type="ARBA" id="ARBA00022759"/>
    </source>
</evidence>
<gene>
    <name evidence="7 9" type="primary">rnpA</name>
    <name evidence="9" type="ORF">FCK90_04435</name>
</gene>
<evidence type="ECO:0000256" key="8">
    <source>
        <dbReference type="NCBIfam" id="TIGR00188"/>
    </source>
</evidence>
<dbReference type="HAMAP" id="MF_00227">
    <property type="entry name" value="RNase_P"/>
    <property type="match status" value="1"/>
</dbReference>
<dbReference type="NCBIfam" id="TIGR00188">
    <property type="entry name" value="rnpA"/>
    <property type="match status" value="1"/>
</dbReference>
<dbReference type="RefSeq" id="WP_158033101.1">
    <property type="nucleotide sequence ID" value="NZ_ML708613.1"/>
</dbReference>
<dbReference type="PANTHER" id="PTHR33992">
    <property type="entry name" value="RIBONUCLEASE P PROTEIN COMPONENT"/>
    <property type="match status" value="1"/>
</dbReference>
<comment type="function">
    <text evidence="1 7">RNaseP catalyzes the removal of the 5'-leader sequence from pre-tRNA to produce the mature 5'-terminus. It can also cleave other RNA substrates such as 4.5S RNA. The protein component plays an auxiliary but essential role in vivo by binding to the 5'-leader sequence and broadening the substrate specificity of the ribozyme.</text>
</comment>
<evidence type="ECO:0000313" key="10">
    <source>
        <dbReference type="Proteomes" id="UP000325957"/>
    </source>
</evidence>
<dbReference type="GO" id="GO:0004526">
    <property type="term" value="F:ribonuclease P activity"/>
    <property type="evidence" value="ECO:0007669"/>
    <property type="project" value="UniProtKB-UniRule"/>
</dbReference>
<keyword evidence="6 7" id="KW-0694">RNA-binding</keyword>
<keyword evidence="4 7" id="KW-0255">Endonuclease</keyword>
<dbReference type="PROSITE" id="PS00648">
    <property type="entry name" value="RIBONUCLEASE_P"/>
    <property type="match status" value="1"/>
</dbReference>
<evidence type="ECO:0000313" key="9">
    <source>
        <dbReference type="EMBL" id="KAA9394789.1"/>
    </source>
</evidence>
<organism evidence="9 10">
    <name type="scientific">Kocuria coralli</name>
    <dbReference type="NCBI Taxonomy" id="1461025"/>
    <lineage>
        <taxon>Bacteria</taxon>
        <taxon>Bacillati</taxon>
        <taxon>Actinomycetota</taxon>
        <taxon>Actinomycetes</taxon>
        <taxon>Micrococcales</taxon>
        <taxon>Micrococcaceae</taxon>
        <taxon>Kocuria</taxon>
    </lineage>
</organism>
<proteinExistence type="inferred from homology"/>
<evidence type="ECO:0000256" key="3">
    <source>
        <dbReference type="ARBA" id="ARBA00022722"/>
    </source>
</evidence>
<dbReference type="OrthoDB" id="196964at2"/>
<evidence type="ECO:0000256" key="2">
    <source>
        <dbReference type="ARBA" id="ARBA00022694"/>
    </source>
</evidence>
<dbReference type="EMBL" id="SZWF01000004">
    <property type="protein sequence ID" value="KAA9394789.1"/>
    <property type="molecule type" value="Genomic_DNA"/>
</dbReference>
<dbReference type="AlphaFoldDB" id="A0A5J5KYQ8"/>
<evidence type="ECO:0000256" key="7">
    <source>
        <dbReference type="HAMAP-Rule" id="MF_00227"/>
    </source>
</evidence>
<comment type="caution">
    <text evidence="9">The sequence shown here is derived from an EMBL/GenBank/DDBJ whole genome shotgun (WGS) entry which is preliminary data.</text>
</comment>
<sequence length="125" mass="13568">MLPSQHRMRTSTLFAATTRSGTRQGRRNVVVYVRPTAADQPVRAGFVVSKAVGNAVTRNRVKRRLRALVESTVRTHPSGCDVVVRALPPAALATFDQLGRDWNSAWKKALSKAGAEQDPSSGRAS</sequence>
<evidence type="ECO:0000256" key="1">
    <source>
        <dbReference type="ARBA" id="ARBA00002663"/>
    </source>
</evidence>
<dbReference type="GO" id="GO:0000049">
    <property type="term" value="F:tRNA binding"/>
    <property type="evidence" value="ECO:0007669"/>
    <property type="project" value="UniProtKB-UniRule"/>
</dbReference>
<dbReference type="InterPro" id="IPR000100">
    <property type="entry name" value="RNase_P"/>
</dbReference>
<dbReference type="SUPFAM" id="SSF54211">
    <property type="entry name" value="Ribosomal protein S5 domain 2-like"/>
    <property type="match status" value="1"/>
</dbReference>
<keyword evidence="5 7" id="KW-0378">Hydrolase</keyword>
<dbReference type="GO" id="GO:0042781">
    <property type="term" value="F:3'-tRNA processing endoribonuclease activity"/>
    <property type="evidence" value="ECO:0007669"/>
    <property type="project" value="TreeGrafter"/>
</dbReference>
<comment type="similarity">
    <text evidence="7">Belongs to the RnpA family.</text>
</comment>
<name>A0A5J5KYQ8_9MICC</name>
<dbReference type="InterPro" id="IPR020568">
    <property type="entry name" value="Ribosomal_Su5_D2-typ_SF"/>
</dbReference>
<keyword evidence="10" id="KW-1185">Reference proteome</keyword>
<accession>A0A5J5KYQ8</accession>
<dbReference type="GO" id="GO:0030677">
    <property type="term" value="C:ribonuclease P complex"/>
    <property type="evidence" value="ECO:0007669"/>
    <property type="project" value="TreeGrafter"/>
</dbReference>
<dbReference type="PANTHER" id="PTHR33992:SF1">
    <property type="entry name" value="RIBONUCLEASE P PROTEIN COMPONENT"/>
    <property type="match status" value="1"/>
</dbReference>
<reference evidence="9 10" key="1">
    <citation type="submission" date="2019-05" db="EMBL/GenBank/DDBJ databases">
        <title>Kocuria coralli sp. nov., a novel actinobacterium isolated from coral reef seawater.</title>
        <authorList>
            <person name="Li J."/>
        </authorList>
    </citation>
    <scope>NUCLEOTIDE SEQUENCE [LARGE SCALE GENOMIC DNA]</scope>
    <source>
        <strain evidence="9 10">SCSIO 13007</strain>
    </source>
</reference>
<keyword evidence="3 7" id="KW-0540">Nuclease</keyword>
<dbReference type="InterPro" id="IPR014721">
    <property type="entry name" value="Ribsml_uS5_D2-typ_fold_subgr"/>
</dbReference>
<dbReference type="EC" id="3.1.26.5" evidence="7 8"/>
<evidence type="ECO:0000256" key="5">
    <source>
        <dbReference type="ARBA" id="ARBA00022801"/>
    </source>
</evidence>
<dbReference type="Proteomes" id="UP000325957">
    <property type="component" value="Unassembled WGS sequence"/>
</dbReference>
<protein>
    <recommendedName>
        <fullName evidence="7 8">Ribonuclease P protein component</fullName>
        <shortName evidence="7">RNase P protein</shortName>
        <shortName evidence="7">RNaseP protein</shortName>
        <ecNumber evidence="7 8">3.1.26.5</ecNumber>
    </recommendedName>
    <alternativeName>
        <fullName evidence="7">Protein C5</fullName>
    </alternativeName>
</protein>
<dbReference type="InterPro" id="IPR020539">
    <property type="entry name" value="RNase_P_CS"/>
</dbReference>
<keyword evidence="2 7" id="KW-0819">tRNA processing</keyword>
<dbReference type="Gene3D" id="3.30.230.10">
    <property type="match status" value="1"/>
</dbReference>